<protein>
    <submittedName>
        <fullName evidence="1">Uncharacterized protein</fullName>
    </submittedName>
</protein>
<reference evidence="1 2" key="1">
    <citation type="journal article" date="2018" name="Front. Plant Sci.">
        <title>Red Clover (Trifolium pratense) and Zigzag Clover (T. medium) - A Picture of Genomic Similarities and Differences.</title>
        <authorList>
            <person name="Dluhosova J."/>
            <person name="Istvanek J."/>
            <person name="Nedelnik J."/>
            <person name="Repkova J."/>
        </authorList>
    </citation>
    <scope>NUCLEOTIDE SEQUENCE [LARGE SCALE GENOMIC DNA]</scope>
    <source>
        <strain evidence="2">cv. 10/8</strain>
        <tissue evidence="1">Leaf</tissue>
    </source>
</reference>
<keyword evidence="2" id="KW-1185">Reference proteome</keyword>
<dbReference type="Proteomes" id="UP000265520">
    <property type="component" value="Unassembled WGS sequence"/>
</dbReference>
<feature type="non-terminal residue" evidence="1">
    <location>
        <position position="1"/>
    </location>
</feature>
<dbReference type="EMBL" id="LXQA010737385">
    <property type="protein sequence ID" value="MCI68495.1"/>
    <property type="molecule type" value="Genomic_DNA"/>
</dbReference>
<proteinExistence type="predicted"/>
<comment type="caution">
    <text evidence="1">The sequence shown here is derived from an EMBL/GenBank/DDBJ whole genome shotgun (WGS) entry which is preliminary data.</text>
</comment>
<accession>A0A392U9T8</accession>
<name>A0A392U9T8_9FABA</name>
<organism evidence="1 2">
    <name type="scientific">Trifolium medium</name>
    <dbReference type="NCBI Taxonomy" id="97028"/>
    <lineage>
        <taxon>Eukaryota</taxon>
        <taxon>Viridiplantae</taxon>
        <taxon>Streptophyta</taxon>
        <taxon>Embryophyta</taxon>
        <taxon>Tracheophyta</taxon>
        <taxon>Spermatophyta</taxon>
        <taxon>Magnoliopsida</taxon>
        <taxon>eudicotyledons</taxon>
        <taxon>Gunneridae</taxon>
        <taxon>Pentapetalae</taxon>
        <taxon>rosids</taxon>
        <taxon>fabids</taxon>
        <taxon>Fabales</taxon>
        <taxon>Fabaceae</taxon>
        <taxon>Papilionoideae</taxon>
        <taxon>50 kb inversion clade</taxon>
        <taxon>NPAAA clade</taxon>
        <taxon>Hologalegina</taxon>
        <taxon>IRL clade</taxon>
        <taxon>Trifolieae</taxon>
        <taxon>Trifolium</taxon>
    </lineage>
</organism>
<evidence type="ECO:0000313" key="2">
    <source>
        <dbReference type="Proteomes" id="UP000265520"/>
    </source>
</evidence>
<sequence length="12" mass="1306">VYPTVSPIMAVE</sequence>
<evidence type="ECO:0000313" key="1">
    <source>
        <dbReference type="EMBL" id="MCI68495.1"/>
    </source>
</evidence>